<keyword evidence="7" id="KW-1185">Reference proteome</keyword>
<sequence>MLLLIALIAVEIARADRTDCAHGHPDAELGNCMCDDGWKTAGITDTLHFLQGSCSQYSCISDDECAKRLAISDASCMIPGWNCYCGWDYAFRNSLTGYETNTTSSAKCMGVVYTFSMWASRLIEFLLAHLYRIFLPLAVLLLPFGKKRAICDHHRPGLWNLFRRLIGVPSMCRGDCVLLQEYNGDAFMDDLAWSIYMLELMCWAYLFSVVVYLLVLFIWSVVLWISVLFVFGAAAFCGICACCAEGLAGCADGCAGGCECGGGQCCECLWVGHAFHHGPVEAEMFYFGGTFPHDPFWGFSGFTSPQTADGDDCCCCCCRFRHLCLPIASVVYVFPVLPENAWGGVLGYWCLGTHQRTPVERMYAGGNRFIDFMGMGWRRHADLHGDEDWRSRVFDFLAGDASPVVEASHWPQTSPNDPQARLLNEYLEDGKQVLQIGLARAVLIRRPLNKGQDKCVQSSFEDYQQNVCWICREESEEWDMWLSCHHIFCARCSSQMLLRRMPCPLCRVASTTVLRGEHAGRPRTFESNMTNLRAAPAPPQVPEAPPLPSSREAQAAPRSVRSAPEERHTPPEPPKGQPNVSPNSVLPKPVPYEARTVPVPPQQEDMPALPKVTPIGPAKSLDVAKAHQPAAFAKSPATPIQEAMAPLEMTVASAAAKLTSRHAAESVEATTTADAADVADTVQKQQEQLVIRSLPGMKRLKGFQTSTGGAPYFRHASEVPLPAAPVEVHATTLVPTGPTIPSMQSNYSKCSNHVSLSTGLVSLSGMRLLKKNRGQDGPRILCSTAGTMFKLRTILPANHEAQEPLESLPQMHSLSGFRRLQGFSTSTGGMMLANLPSHKLHPLCELEDEGYQHRTSLQLRVPSTRVLSGSFRLRRFSTSCGGLPYCKR</sequence>
<organism evidence="6 7">
    <name type="scientific">Durusdinium trenchii</name>
    <dbReference type="NCBI Taxonomy" id="1381693"/>
    <lineage>
        <taxon>Eukaryota</taxon>
        <taxon>Sar</taxon>
        <taxon>Alveolata</taxon>
        <taxon>Dinophyceae</taxon>
        <taxon>Suessiales</taxon>
        <taxon>Symbiodiniaceae</taxon>
        <taxon>Durusdinium</taxon>
    </lineage>
</organism>
<evidence type="ECO:0000256" key="4">
    <source>
        <dbReference type="SAM" id="SignalP"/>
    </source>
</evidence>
<dbReference type="InterPro" id="IPR001841">
    <property type="entry name" value="Znf_RING"/>
</dbReference>
<keyword evidence="4" id="KW-0732">Signal</keyword>
<reference evidence="6 7" key="1">
    <citation type="submission" date="2024-02" db="EMBL/GenBank/DDBJ databases">
        <authorList>
            <person name="Chen Y."/>
            <person name="Shah S."/>
            <person name="Dougan E. K."/>
            <person name="Thang M."/>
            <person name="Chan C."/>
        </authorList>
    </citation>
    <scope>NUCLEOTIDE SEQUENCE [LARGE SCALE GENOMIC DNA]</scope>
</reference>
<keyword evidence="3" id="KW-0812">Transmembrane</keyword>
<feature type="region of interest" description="Disordered" evidence="2">
    <location>
        <begin position="519"/>
        <end position="608"/>
    </location>
</feature>
<feature type="compositionally biased region" description="Pro residues" evidence="2">
    <location>
        <begin position="536"/>
        <end position="548"/>
    </location>
</feature>
<evidence type="ECO:0000256" key="3">
    <source>
        <dbReference type="SAM" id="Phobius"/>
    </source>
</evidence>
<gene>
    <name evidence="6" type="ORF">SCF082_LOCUS25121</name>
</gene>
<keyword evidence="1" id="KW-0863">Zinc-finger</keyword>
<keyword evidence="3" id="KW-0472">Membrane</keyword>
<evidence type="ECO:0000313" key="7">
    <source>
        <dbReference type="Proteomes" id="UP001642464"/>
    </source>
</evidence>
<feature type="domain" description="RING-type" evidence="5">
    <location>
        <begin position="468"/>
        <end position="507"/>
    </location>
</feature>
<dbReference type="EMBL" id="CAXAMM010018779">
    <property type="protein sequence ID" value="CAK9044140.1"/>
    <property type="molecule type" value="Genomic_DNA"/>
</dbReference>
<dbReference type="InterPro" id="IPR013083">
    <property type="entry name" value="Znf_RING/FYVE/PHD"/>
</dbReference>
<name>A0ABP0LY57_9DINO</name>
<keyword evidence="1" id="KW-0479">Metal-binding</keyword>
<evidence type="ECO:0000256" key="1">
    <source>
        <dbReference type="PROSITE-ProRule" id="PRU00175"/>
    </source>
</evidence>
<dbReference type="Gene3D" id="3.30.40.10">
    <property type="entry name" value="Zinc/RING finger domain, C3HC4 (zinc finger)"/>
    <property type="match status" value="1"/>
</dbReference>
<protein>
    <submittedName>
        <fullName evidence="6">Chloroplastic</fullName>
    </submittedName>
</protein>
<dbReference type="PROSITE" id="PS50089">
    <property type="entry name" value="ZF_RING_2"/>
    <property type="match status" value="1"/>
</dbReference>
<keyword evidence="1" id="KW-0862">Zinc</keyword>
<comment type="caution">
    <text evidence="6">The sequence shown here is derived from an EMBL/GenBank/DDBJ whole genome shotgun (WGS) entry which is preliminary data.</text>
</comment>
<evidence type="ECO:0000313" key="6">
    <source>
        <dbReference type="EMBL" id="CAK9044140.1"/>
    </source>
</evidence>
<dbReference type="Proteomes" id="UP001642464">
    <property type="component" value="Unassembled WGS sequence"/>
</dbReference>
<keyword evidence="3" id="KW-1133">Transmembrane helix</keyword>
<feature type="transmembrane region" description="Helical" evidence="3">
    <location>
        <begin position="203"/>
        <end position="236"/>
    </location>
</feature>
<evidence type="ECO:0000256" key="2">
    <source>
        <dbReference type="SAM" id="MobiDB-lite"/>
    </source>
</evidence>
<accession>A0ABP0LY57</accession>
<feature type="chain" id="PRO_5047476370" evidence="4">
    <location>
        <begin position="16"/>
        <end position="888"/>
    </location>
</feature>
<dbReference type="SUPFAM" id="SSF57850">
    <property type="entry name" value="RING/U-box"/>
    <property type="match status" value="1"/>
</dbReference>
<feature type="transmembrane region" description="Helical" evidence="3">
    <location>
        <begin position="125"/>
        <end position="145"/>
    </location>
</feature>
<evidence type="ECO:0000259" key="5">
    <source>
        <dbReference type="PROSITE" id="PS50089"/>
    </source>
</evidence>
<feature type="signal peptide" evidence="4">
    <location>
        <begin position="1"/>
        <end position="15"/>
    </location>
</feature>
<dbReference type="Pfam" id="PF13920">
    <property type="entry name" value="zf-C3HC4_3"/>
    <property type="match status" value="1"/>
</dbReference>
<proteinExistence type="predicted"/>